<keyword evidence="2" id="KW-1185">Reference proteome</keyword>
<gene>
    <name evidence="1" type="ORF">MBFIL_08970</name>
</gene>
<proteinExistence type="predicted"/>
<dbReference type="Proteomes" id="UP000077066">
    <property type="component" value="Unassembled WGS sequence"/>
</dbReference>
<organism evidence="1 2">
    <name type="scientific">Methanobrevibacter filiformis</name>
    <dbReference type="NCBI Taxonomy" id="55758"/>
    <lineage>
        <taxon>Archaea</taxon>
        <taxon>Methanobacteriati</taxon>
        <taxon>Methanobacteriota</taxon>
        <taxon>Methanomada group</taxon>
        <taxon>Methanobacteria</taxon>
        <taxon>Methanobacteriales</taxon>
        <taxon>Methanobacteriaceae</taxon>
        <taxon>Methanobrevibacter</taxon>
    </lineage>
</organism>
<protein>
    <submittedName>
        <fullName evidence="1">Uncharacterized protein</fullName>
    </submittedName>
</protein>
<sequence>MTTEMAVLNNNTLVFASDSAGTANYHSRNQINDPINNYPGF</sequence>
<evidence type="ECO:0000313" key="2">
    <source>
        <dbReference type="Proteomes" id="UP000077066"/>
    </source>
</evidence>
<evidence type="ECO:0000313" key="1">
    <source>
        <dbReference type="EMBL" id="KZX14380.1"/>
    </source>
</evidence>
<accession>A0A166CCZ8</accession>
<dbReference type="PATRIC" id="fig|55758.3.peg.1014"/>
<comment type="caution">
    <text evidence="1">The sequence shown here is derived from an EMBL/GenBank/DDBJ whole genome shotgun (WGS) entry which is preliminary data.</text>
</comment>
<reference evidence="1 2" key="1">
    <citation type="submission" date="2016-04" db="EMBL/GenBank/DDBJ databases">
        <title>Genome sequence of Methanobrevibacter filiformis DSM 11501.</title>
        <authorList>
            <person name="Poehlein A."/>
            <person name="Seedorf H."/>
            <person name="Daniel R."/>
        </authorList>
    </citation>
    <scope>NUCLEOTIDE SEQUENCE [LARGE SCALE GENOMIC DNA]</scope>
    <source>
        <strain evidence="1 2">DSM 11501</strain>
    </source>
</reference>
<dbReference type="RefSeq" id="WP_281192500.1">
    <property type="nucleotide sequence ID" value="NZ_LWMT01000160.1"/>
</dbReference>
<dbReference type="EMBL" id="LWMT01000160">
    <property type="protein sequence ID" value="KZX14380.1"/>
    <property type="molecule type" value="Genomic_DNA"/>
</dbReference>
<name>A0A166CCZ8_9EURY</name>
<dbReference type="AlphaFoldDB" id="A0A166CCZ8"/>